<proteinExistence type="predicted"/>
<accession>A0A3F3PNE5</accession>
<protein>
    <recommendedName>
        <fullName evidence="4">Transmembrane protein</fullName>
    </recommendedName>
</protein>
<evidence type="ECO:0000313" key="3">
    <source>
        <dbReference type="Proteomes" id="UP000253729"/>
    </source>
</evidence>
<dbReference type="Proteomes" id="UP000253729">
    <property type="component" value="Unassembled WGS sequence"/>
</dbReference>
<feature type="transmembrane region" description="Helical" evidence="1">
    <location>
        <begin position="38"/>
        <end position="60"/>
    </location>
</feature>
<keyword evidence="1" id="KW-0812">Transmembrane</keyword>
<feature type="transmembrane region" description="Helical" evidence="1">
    <location>
        <begin position="80"/>
        <end position="106"/>
    </location>
</feature>
<keyword evidence="1" id="KW-1133">Transmembrane helix</keyword>
<evidence type="ECO:0000313" key="2">
    <source>
        <dbReference type="EMBL" id="RDH28434.1"/>
    </source>
</evidence>
<keyword evidence="1" id="KW-0472">Membrane</keyword>
<keyword evidence="3" id="KW-1185">Reference proteome</keyword>
<dbReference type="RefSeq" id="XP_026621456.1">
    <property type="nucleotide sequence ID" value="XM_026776956.1"/>
</dbReference>
<evidence type="ECO:0008006" key="4">
    <source>
        <dbReference type="Google" id="ProtNLM"/>
    </source>
</evidence>
<gene>
    <name evidence="2" type="ORF">BDQ94DRAFT_97500</name>
</gene>
<dbReference type="AlphaFoldDB" id="A0A3F3PNE5"/>
<sequence>MGRESWKVSGFLTSVHPAEPPVTLVIDGTGHFSSHSAFLVFVLRLVSPSLSLSLSVSLPLCVYVECYQTYLGFTVNISSLVFFFSAVIVSLRLLWTCLLIEHFFFLPPGSLFRFDRLTQSGTIPAAAP</sequence>
<evidence type="ECO:0000256" key="1">
    <source>
        <dbReference type="SAM" id="Phobius"/>
    </source>
</evidence>
<dbReference type="EMBL" id="KZ852076">
    <property type="protein sequence ID" value="RDH28434.1"/>
    <property type="molecule type" value="Genomic_DNA"/>
</dbReference>
<reference evidence="2 3" key="1">
    <citation type="submission" date="2018-07" db="EMBL/GenBank/DDBJ databases">
        <title>The genomes of Aspergillus section Nigri reveals drivers in fungal speciation.</title>
        <authorList>
            <consortium name="DOE Joint Genome Institute"/>
            <person name="Vesth T.C."/>
            <person name="Nybo J."/>
            <person name="Theobald S."/>
            <person name="Brandl J."/>
            <person name="Frisvad J.C."/>
            <person name="Nielsen K.F."/>
            <person name="Lyhne E.K."/>
            <person name="Kogle M.E."/>
            <person name="Kuo A."/>
            <person name="Riley R."/>
            <person name="Clum A."/>
            <person name="Nolan M."/>
            <person name="Lipzen A."/>
            <person name="Salamov A."/>
            <person name="Henrissat B."/>
            <person name="Wiebenga A."/>
            <person name="De vries R.P."/>
            <person name="Grigoriev I.V."/>
            <person name="Mortensen U.H."/>
            <person name="Andersen M.R."/>
            <person name="Baker S.E."/>
        </authorList>
    </citation>
    <scope>NUCLEOTIDE SEQUENCE [LARGE SCALE GENOMIC DNA]</scope>
    <source>
        <strain evidence="2 3">CBS 139.54b</strain>
    </source>
</reference>
<organism evidence="2 3">
    <name type="scientific">Aspergillus welwitschiae</name>
    <dbReference type="NCBI Taxonomy" id="1341132"/>
    <lineage>
        <taxon>Eukaryota</taxon>
        <taxon>Fungi</taxon>
        <taxon>Dikarya</taxon>
        <taxon>Ascomycota</taxon>
        <taxon>Pezizomycotina</taxon>
        <taxon>Eurotiomycetes</taxon>
        <taxon>Eurotiomycetidae</taxon>
        <taxon>Eurotiales</taxon>
        <taxon>Aspergillaceae</taxon>
        <taxon>Aspergillus</taxon>
        <taxon>Aspergillus subgen. Circumdati</taxon>
    </lineage>
</organism>
<name>A0A3F3PNE5_9EURO</name>
<dbReference type="GeneID" id="38145312"/>